<gene>
    <name evidence="2" type="ORF">J40TS1_34020</name>
</gene>
<evidence type="ECO:0000259" key="1">
    <source>
        <dbReference type="Pfam" id="PF24032"/>
    </source>
</evidence>
<dbReference type="Pfam" id="PF24032">
    <property type="entry name" value="YQBQ"/>
    <property type="match status" value="1"/>
</dbReference>
<evidence type="ECO:0000313" key="2">
    <source>
        <dbReference type="EMBL" id="GIP17760.1"/>
    </source>
</evidence>
<name>A0A919YQE6_9BACL</name>
<keyword evidence="3" id="KW-1185">Reference proteome</keyword>
<reference evidence="2" key="1">
    <citation type="submission" date="2021-03" db="EMBL/GenBank/DDBJ databases">
        <title>Antimicrobial resistance genes in bacteria isolated from Japanese honey, and their potential for conferring macrolide and lincosamide resistance in the American foulbrood pathogen Paenibacillus larvae.</title>
        <authorList>
            <person name="Okamoto M."/>
            <person name="Kumagai M."/>
            <person name="Kanamori H."/>
            <person name="Takamatsu D."/>
        </authorList>
    </citation>
    <scope>NUCLEOTIDE SEQUENCE</scope>
    <source>
        <strain evidence="2">J40TS1</strain>
    </source>
</reference>
<proteinExistence type="predicted"/>
<sequence>MAHEIILAKGKLQTNITNACSNITWSSHIDALGVELSFDMARGAYSVETGDQLILLSNKQPLNYFVVVTTSRDGQNNLTVTAFDRAWYLNKNETIIQFKKASASDAIGKLLDKFGVKHRIAKMNTLIKKIYKDQTVSDIILDILDQVRQETGQQHRMEMDKDTLVIERQSELLINPYIKLSGNTYSFPIAKTVSNPSVERSIEDMKNNVIVVADGDDRTKVYTTLQDASSIAKYGLLTEVVTVDDKNRAQARNIAKTTLTELNKVNESVSCELLGHDDVRAGRTIELNEPNIEMVGKYLIMSASHTISNGIHKVAVELKGVR</sequence>
<dbReference type="EMBL" id="BOSE01000006">
    <property type="protein sequence ID" value="GIP17760.1"/>
    <property type="molecule type" value="Genomic_DNA"/>
</dbReference>
<dbReference type="Proteomes" id="UP000683139">
    <property type="component" value="Unassembled WGS sequence"/>
</dbReference>
<protein>
    <recommendedName>
        <fullName evidence="1">YqbQ/XkdQ domain-containing protein</fullName>
    </recommendedName>
</protein>
<dbReference type="InterPro" id="IPR056937">
    <property type="entry name" value="YqbQ/XkdQ"/>
</dbReference>
<dbReference type="SUPFAM" id="SSF69279">
    <property type="entry name" value="Phage tail proteins"/>
    <property type="match status" value="1"/>
</dbReference>
<evidence type="ECO:0000313" key="3">
    <source>
        <dbReference type="Proteomes" id="UP000683139"/>
    </source>
</evidence>
<accession>A0A919YQE6</accession>
<feature type="domain" description="YqbQ/XkdQ" evidence="1">
    <location>
        <begin position="23"/>
        <end position="319"/>
    </location>
</feature>
<dbReference type="AlphaFoldDB" id="A0A919YQE6"/>
<comment type="caution">
    <text evidence="2">The sequence shown here is derived from an EMBL/GenBank/DDBJ whole genome shotgun (WGS) entry which is preliminary data.</text>
</comment>
<organism evidence="2 3">
    <name type="scientific">Paenibacillus montaniterrae</name>
    <dbReference type="NCBI Taxonomy" id="429341"/>
    <lineage>
        <taxon>Bacteria</taxon>
        <taxon>Bacillati</taxon>
        <taxon>Bacillota</taxon>
        <taxon>Bacilli</taxon>
        <taxon>Bacillales</taxon>
        <taxon>Paenibacillaceae</taxon>
        <taxon>Paenibacillus</taxon>
    </lineage>
</organism>